<dbReference type="InterPro" id="IPR050194">
    <property type="entry name" value="Glycosyltransferase_grp1"/>
</dbReference>
<dbReference type="SUPFAM" id="SSF53756">
    <property type="entry name" value="UDP-Glycosyltransferase/glycogen phosphorylase"/>
    <property type="match status" value="1"/>
</dbReference>
<dbReference type="EMBL" id="JBHLVZ010000098">
    <property type="protein sequence ID" value="MFC0389172.1"/>
    <property type="molecule type" value="Genomic_DNA"/>
</dbReference>
<keyword evidence="3" id="KW-1185">Reference proteome</keyword>
<reference evidence="2 3" key="1">
    <citation type="submission" date="2024-09" db="EMBL/GenBank/DDBJ databases">
        <authorList>
            <person name="Sun Q."/>
            <person name="Mori K."/>
        </authorList>
    </citation>
    <scope>NUCLEOTIDE SEQUENCE [LARGE SCALE GENOMIC DNA]</scope>
    <source>
        <strain evidence="2 3">CCM 7468</strain>
    </source>
</reference>
<organism evidence="2 3">
    <name type="scientific">Muricoccus vinaceus</name>
    <dbReference type="NCBI Taxonomy" id="424704"/>
    <lineage>
        <taxon>Bacteria</taxon>
        <taxon>Pseudomonadati</taxon>
        <taxon>Pseudomonadota</taxon>
        <taxon>Alphaproteobacteria</taxon>
        <taxon>Acetobacterales</taxon>
        <taxon>Roseomonadaceae</taxon>
        <taxon>Muricoccus</taxon>
    </lineage>
</organism>
<dbReference type="PANTHER" id="PTHR45947:SF13">
    <property type="entry name" value="TRANSFERASE"/>
    <property type="match status" value="1"/>
</dbReference>
<dbReference type="Pfam" id="PF13439">
    <property type="entry name" value="Glyco_transf_4"/>
    <property type="match status" value="1"/>
</dbReference>
<dbReference type="Gene3D" id="3.40.50.2000">
    <property type="entry name" value="Glycogen Phosphorylase B"/>
    <property type="match status" value="2"/>
</dbReference>
<sequence>MSSPLRILVLAHNHPDLQPGGTEVVARNLFRSICDGTPGVDGLFLAAVTASLRDAKPGTLLQGAPGGHADEALIRLPHFDRFFLSQIDTHGLAATLGPLLERLRPDIIHIHHPLQFGVETIALLRRLAPRRAKLVLTLHDYFAICPREGQLLTTEGRLCPGPALDACRRCLPDRSGTDFMLRQISLQDACNSIDALLAPSQFLKDRFVAAGWDARRISVLPNAVPTHSRPVAHRPLASGGRRDRFAFFGHINRFKGSLVALDASARLSKTGVAHKLSLHGGTAYQPEAFLAEFSAALAAAPAARHHGAYTAADLPARMGAADWVVVPSIWYENAPLVILEALHHRRPVICGDAGGMAELVRPGLDGLHAPIGDPEGWAEVMERAANEPDLWHSLVNSLQAPSGMDVMAAAHLDLYRRLLRPGPALPAAVAA</sequence>
<feature type="domain" description="Glycosyltransferase subfamily 4-like N-terminal" evidence="1">
    <location>
        <begin position="85"/>
        <end position="226"/>
    </location>
</feature>
<evidence type="ECO:0000259" key="1">
    <source>
        <dbReference type="Pfam" id="PF13439"/>
    </source>
</evidence>
<evidence type="ECO:0000313" key="3">
    <source>
        <dbReference type="Proteomes" id="UP001589789"/>
    </source>
</evidence>
<dbReference type="PANTHER" id="PTHR45947">
    <property type="entry name" value="SULFOQUINOVOSYL TRANSFERASE SQD2"/>
    <property type="match status" value="1"/>
</dbReference>
<protein>
    <submittedName>
        <fullName evidence="2">Glycosyltransferase family 4 protein</fullName>
    </submittedName>
</protein>
<dbReference type="Proteomes" id="UP001589789">
    <property type="component" value="Unassembled WGS sequence"/>
</dbReference>
<dbReference type="Pfam" id="PF13692">
    <property type="entry name" value="Glyco_trans_1_4"/>
    <property type="match status" value="1"/>
</dbReference>
<evidence type="ECO:0000313" key="2">
    <source>
        <dbReference type="EMBL" id="MFC0389172.1"/>
    </source>
</evidence>
<proteinExistence type="predicted"/>
<comment type="caution">
    <text evidence="2">The sequence shown here is derived from an EMBL/GenBank/DDBJ whole genome shotgun (WGS) entry which is preliminary data.</text>
</comment>
<dbReference type="InterPro" id="IPR028098">
    <property type="entry name" value="Glyco_trans_4-like_N"/>
</dbReference>
<accession>A0ABV6IZZ5</accession>
<gene>
    <name evidence="2" type="ORF">ACFFIC_27045</name>
</gene>
<dbReference type="RefSeq" id="WP_377056299.1">
    <property type="nucleotide sequence ID" value="NZ_JBHLVZ010000098.1"/>
</dbReference>
<name>A0ABV6IZZ5_9PROT</name>
<dbReference type="CDD" id="cd03823">
    <property type="entry name" value="GT4_ExpE7-like"/>
    <property type="match status" value="1"/>
</dbReference>